<evidence type="ECO:0000313" key="2">
    <source>
        <dbReference type="EMBL" id="GCE62507.1"/>
    </source>
</evidence>
<proteinExistence type="predicted"/>
<evidence type="ECO:0000256" key="1">
    <source>
        <dbReference type="SAM" id="Coils"/>
    </source>
</evidence>
<accession>A0A402DJW0</accession>
<dbReference type="Proteomes" id="UP000289660">
    <property type="component" value="Unassembled WGS sequence"/>
</dbReference>
<name>A0A402DJW0_MICAE</name>
<dbReference type="AlphaFoldDB" id="A0A402DJW0"/>
<comment type="caution">
    <text evidence="2">The sequence shown here is derived from an EMBL/GenBank/DDBJ whole genome shotgun (WGS) entry which is preliminary data.</text>
</comment>
<dbReference type="RefSeq" id="WP_130758409.1">
    <property type="nucleotide sequence ID" value="NZ_BIFY01000143.1"/>
</dbReference>
<organism evidence="2 3">
    <name type="scientific">Microcystis aeruginosa NIES-4285</name>
    <dbReference type="NCBI Taxonomy" id="2497681"/>
    <lineage>
        <taxon>Bacteria</taxon>
        <taxon>Bacillati</taxon>
        <taxon>Cyanobacteriota</taxon>
        <taxon>Cyanophyceae</taxon>
        <taxon>Oscillatoriophycideae</taxon>
        <taxon>Chroococcales</taxon>
        <taxon>Microcystaceae</taxon>
        <taxon>Microcystis</taxon>
    </lineage>
</organism>
<sequence>MSDSNIRVGKIGNINANNNKGVVNLLAVSQDIQNSISDLALPDANEQANAKELLEKLRKEIEDASELNDKEKERALKQVKSLVETLQMKTQVQTDSGLQERAENAITLIRGIVAGISSAVSIFKVLSEISSLFGIA</sequence>
<feature type="coiled-coil region" evidence="1">
    <location>
        <begin position="44"/>
        <end position="74"/>
    </location>
</feature>
<keyword evidence="1" id="KW-0175">Coiled coil</keyword>
<evidence type="ECO:0000313" key="3">
    <source>
        <dbReference type="Proteomes" id="UP000289660"/>
    </source>
</evidence>
<protein>
    <submittedName>
        <fullName evidence="2">Uncharacterized protein</fullName>
    </submittedName>
</protein>
<dbReference type="EMBL" id="BIFY01000143">
    <property type="protein sequence ID" value="GCE62507.1"/>
    <property type="molecule type" value="Genomic_DNA"/>
</dbReference>
<gene>
    <name evidence="2" type="ORF">MiAbB_04455</name>
</gene>
<reference evidence="3" key="1">
    <citation type="submission" date="2018-12" db="EMBL/GenBank/DDBJ databases">
        <title>Genome sequence of Microcystis aeruginosa NIES-4285.</title>
        <authorList>
            <person name="Tanabe Y."/>
        </authorList>
    </citation>
    <scope>NUCLEOTIDE SEQUENCE [LARGE SCALE GENOMIC DNA]</scope>
    <source>
        <strain evidence="3">NIES-4285</strain>
    </source>
</reference>